<evidence type="ECO:0000256" key="2">
    <source>
        <dbReference type="SAM" id="Phobius"/>
    </source>
</evidence>
<protein>
    <submittedName>
        <fullName evidence="3">Uncharacterized protein</fullName>
    </submittedName>
</protein>
<dbReference type="AlphaFoldDB" id="I1XG45"/>
<feature type="transmembrane region" description="Helical" evidence="2">
    <location>
        <begin position="38"/>
        <end position="63"/>
    </location>
</feature>
<dbReference type="PATRIC" id="fig|754476.3.peg.509"/>
<evidence type="ECO:0000313" key="4">
    <source>
        <dbReference type="Proteomes" id="UP000009144"/>
    </source>
</evidence>
<reference evidence="3 4" key="2">
    <citation type="journal article" date="2013" name="Int. J. Syst. Evol. Microbiol.">
        <title>Methylophaga nitratireducenticrescens sp. nov. and Methylophaga frappieri sp. nov., isolated from the biofilm of the methanol-fed denitrification system treating the seawater at the Montreal Biodome.</title>
        <authorList>
            <person name="Villeneuve C."/>
            <person name="Martineau C."/>
            <person name="Mauffrey F."/>
            <person name="Villemur R."/>
        </authorList>
    </citation>
    <scope>NUCLEOTIDE SEQUENCE [LARGE SCALE GENOMIC DNA]</scope>
    <source>
        <strain evidence="3 4">JAM1</strain>
    </source>
</reference>
<gene>
    <name evidence="3" type="ordered locus">Q7A_518</name>
</gene>
<dbReference type="HOGENOM" id="CLU_849431_0_0_6"/>
<feature type="compositionally biased region" description="Basic and acidic residues" evidence="1">
    <location>
        <begin position="303"/>
        <end position="312"/>
    </location>
</feature>
<organism evidence="3 4">
    <name type="scientific">Methylophaga nitratireducenticrescens</name>
    <dbReference type="NCBI Taxonomy" id="754476"/>
    <lineage>
        <taxon>Bacteria</taxon>
        <taxon>Pseudomonadati</taxon>
        <taxon>Pseudomonadota</taxon>
        <taxon>Gammaproteobacteria</taxon>
        <taxon>Thiotrichales</taxon>
        <taxon>Piscirickettsiaceae</taxon>
        <taxon>Methylophaga</taxon>
    </lineage>
</organism>
<dbReference type="RefSeq" id="WP_014705739.1">
    <property type="nucleotide sequence ID" value="NC_017857.3"/>
</dbReference>
<dbReference type="EMBL" id="CP003390">
    <property type="protein sequence ID" value="AFI83364.1"/>
    <property type="molecule type" value="Genomic_DNA"/>
</dbReference>
<accession>I1XG45</accession>
<dbReference type="STRING" id="754476.Q7A_518"/>
<evidence type="ECO:0000313" key="3">
    <source>
        <dbReference type="EMBL" id="AFI83364.1"/>
    </source>
</evidence>
<feature type="region of interest" description="Disordered" evidence="1">
    <location>
        <begin position="279"/>
        <end position="327"/>
    </location>
</feature>
<keyword evidence="4" id="KW-1185">Reference proteome</keyword>
<dbReference type="Proteomes" id="UP000009144">
    <property type="component" value="Chromosome"/>
</dbReference>
<sequence>MAIGFFQKRIEEIIDNVANSDDTTSLTAEQLSQLSSELALYFSTILLTLAGALLIAFFVLWILKRRANPTTTANKELERQRVLQELESQFLAISNQPAVWLTNRSNFDAKLVYEFSLALTPEVRWQVPQTVETSWHMGDRLITITDQQDLLTASLLDEILFWFRRLDRSVAGEIIKVEDIYSLWRQILPFAIDNRFSFMAAYFAEDKRGSLNDIEAVRQVLIGVIRYCQQQKHSQPLSYINGRLDPLFFEQLPKGMKTGIEAARQNTVRKDPVVMDEVSAPIQQNRSERKEPVVTAPENVTETSEKTTRKEPIVSFDNVDAETKKPE</sequence>
<dbReference type="KEGG" id="mej:Q7A_518"/>
<keyword evidence="2" id="KW-0812">Transmembrane</keyword>
<name>I1XG45_METNJ</name>
<keyword evidence="2" id="KW-0472">Membrane</keyword>
<dbReference type="eggNOG" id="ENOG5033X6G">
    <property type="taxonomic scope" value="Bacteria"/>
</dbReference>
<keyword evidence="2" id="KW-1133">Transmembrane helix</keyword>
<proteinExistence type="predicted"/>
<reference evidence="3 4" key="1">
    <citation type="journal article" date="2012" name="J. Bacteriol.">
        <title>Complete genome sequences of Methylophaga sp. strain JAM1 and Methylophaga sp. strain JAM7.</title>
        <authorList>
            <person name="Villeneuve C."/>
            <person name="Martineau C."/>
            <person name="Mauffrey F."/>
            <person name="Villemur R."/>
        </authorList>
    </citation>
    <scope>NUCLEOTIDE SEQUENCE [LARGE SCALE GENOMIC DNA]</scope>
    <source>
        <strain evidence="3 4">JAM1</strain>
    </source>
</reference>
<evidence type="ECO:0000256" key="1">
    <source>
        <dbReference type="SAM" id="MobiDB-lite"/>
    </source>
</evidence>
<dbReference type="OrthoDB" id="9255770at2"/>